<keyword evidence="4" id="KW-1185">Reference proteome</keyword>
<dbReference type="Pfam" id="PF08401">
    <property type="entry name" value="ArdcN"/>
    <property type="match status" value="1"/>
</dbReference>
<evidence type="ECO:0000256" key="1">
    <source>
        <dbReference type="SAM" id="MobiDB-lite"/>
    </source>
</evidence>
<evidence type="ECO:0000313" key="4">
    <source>
        <dbReference type="Proteomes" id="UP000556329"/>
    </source>
</evidence>
<dbReference type="AlphaFoldDB" id="A0A841PJK3"/>
<gene>
    <name evidence="3" type="ORF">HNQ71_006900</name>
</gene>
<dbReference type="GO" id="GO:0003697">
    <property type="term" value="F:single-stranded DNA binding"/>
    <property type="evidence" value="ECO:0007669"/>
    <property type="project" value="InterPro"/>
</dbReference>
<dbReference type="EMBL" id="JACHEF010000015">
    <property type="protein sequence ID" value="MBB6414191.1"/>
    <property type="molecule type" value="Genomic_DNA"/>
</dbReference>
<evidence type="ECO:0000313" key="3">
    <source>
        <dbReference type="EMBL" id="MBB6414191.1"/>
    </source>
</evidence>
<reference evidence="3 4" key="1">
    <citation type="submission" date="2020-08" db="EMBL/GenBank/DDBJ databases">
        <title>Genomic Encyclopedia of Type Strains, Phase IV (KMG-IV): sequencing the most valuable type-strain genomes for metagenomic binning, comparative biology and taxonomic classification.</title>
        <authorList>
            <person name="Goeker M."/>
        </authorList>
    </citation>
    <scope>NUCLEOTIDE SEQUENCE [LARGE SCALE GENOMIC DNA]</scope>
    <source>
        <strain evidence="3 4">DSM 100039</strain>
    </source>
</reference>
<feature type="domain" description="N-terminal" evidence="2">
    <location>
        <begin position="24"/>
        <end position="70"/>
    </location>
</feature>
<organism evidence="3 4">
    <name type="scientific">Mesorhizobium sangaii</name>
    <dbReference type="NCBI Taxonomy" id="505389"/>
    <lineage>
        <taxon>Bacteria</taxon>
        <taxon>Pseudomonadati</taxon>
        <taxon>Pseudomonadota</taxon>
        <taxon>Alphaproteobacteria</taxon>
        <taxon>Hyphomicrobiales</taxon>
        <taxon>Phyllobacteriaceae</taxon>
        <taxon>Mesorhizobium</taxon>
    </lineage>
</organism>
<sequence length="72" mass="7541">MRANSKRSAGGEAGAGKGGRQGASLYQEITDRVIVELERGTVPWVKPWGNAKAGLGLPRNAAPGRFYSGIIS</sequence>
<accession>A0A841PJK3</accession>
<dbReference type="Proteomes" id="UP000556329">
    <property type="component" value="Unassembled WGS sequence"/>
</dbReference>
<dbReference type="InterPro" id="IPR013610">
    <property type="entry name" value="ArdC_N"/>
</dbReference>
<evidence type="ECO:0000259" key="2">
    <source>
        <dbReference type="Pfam" id="PF08401"/>
    </source>
</evidence>
<protein>
    <submittedName>
        <fullName evidence="3">Antirestriction protein ArdC</fullName>
    </submittedName>
</protein>
<proteinExistence type="predicted"/>
<comment type="caution">
    <text evidence="3">The sequence shown here is derived from an EMBL/GenBank/DDBJ whole genome shotgun (WGS) entry which is preliminary data.</text>
</comment>
<name>A0A841PJK3_9HYPH</name>
<feature type="compositionally biased region" description="Gly residues" evidence="1">
    <location>
        <begin position="11"/>
        <end position="21"/>
    </location>
</feature>
<feature type="region of interest" description="Disordered" evidence="1">
    <location>
        <begin position="1"/>
        <end position="22"/>
    </location>
</feature>